<accession>A0A835U884</accession>
<reference evidence="1 2" key="1">
    <citation type="journal article" date="2020" name="Nat. Food">
        <title>A phased Vanilla planifolia genome enables genetic improvement of flavour and production.</title>
        <authorList>
            <person name="Hasing T."/>
            <person name="Tang H."/>
            <person name="Brym M."/>
            <person name="Khazi F."/>
            <person name="Huang T."/>
            <person name="Chambers A.H."/>
        </authorList>
    </citation>
    <scope>NUCLEOTIDE SEQUENCE [LARGE SCALE GENOMIC DNA]</scope>
    <source>
        <tissue evidence="1">Leaf</tissue>
    </source>
</reference>
<gene>
    <name evidence="1" type="ORF">HPP92_027203</name>
</gene>
<dbReference type="EMBL" id="JADCNL010000161">
    <property type="protein sequence ID" value="KAG0449756.1"/>
    <property type="molecule type" value="Genomic_DNA"/>
</dbReference>
<evidence type="ECO:0000313" key="1">
    <source>
        <dbReference type="EMBL" id="KAG0449756.1"/>
    </source>
</evidence>
<keyword evidence="2" id="KW-1185">Reference proteome</keyword>
<dbReference type="AlphaFoldDB" id="A0A835U884"/>
<protein>
    <submittedName>
        <fullName evidence="1">Uncharacterized protein</fullName>
    </submittedName>
</protein>
<organism evidence="1 2">
    <name type="scientific">Vanilla planifolia</name>
    <name type="common">Vanilla</name>
    <dbReference type="NCBI Taxonomy" id="51239"/>
    <lineage>
        <taxon>Eukaryota</taxon>
        <taxon>Viridiplantae</taxon>
        <taxon>Streptophyta</taxon>
        <taxon>Embryophyta</taxon>
        <taxon>Tracheophyta</taxon>
        <taxon>Spermatophyta</taxon>
        <taxon>Magnoliopsida</taxon>
        <taxon>Liliopsida</taxon>
        <taxon>Asparagales</taxon>
        <taxon>Orchidaceae</taxon>
        <taxon>Vanilloideae</taxon>
        <taxon>Vanilleae</taxon>
        <taxon>Vanilla</taxon>
    </lineage>
</organism>
<comment type="caution">
    <text evidence="1">The sequence shown here is derived from an EMBL/GenBank/DDBJ whole genome shotgun (WGS) entry which is preliminary data.</text>
</comment>
<sequence>MFPTISCLRHPEANIHGVRDVEERSSRNFGRRSCFVYTVVWVPSALDLDFHTEVCGSLGER</sequence>
<evidence type="ECO:0000313" key="2">
    <source>
        <dbReference type="Proteomes" id="UP000636800"/>
    </source>
</evidence>
<proteinExistence type="predicted"/>
<name>A0A835U884_VANPL</name>
<dbReference type="OrthoDB" id="9900844at2759"/>
<dbReference type="Proteomes" id="UP000636800">
    <property type="component" value="Unassembled WGS sequence"/>
</dbReference>